<keyword evidence="2" id="KW-0472">Membrane</keyword>
<feature type="domain" description="Transcobalamin-like C-terminal" evidence="3">
    <location>
        <begin position="211"/>
        <end position="281"/>
    </location>
</feature>
<feature type="compositionally biased region" description="Low complexity" evidence="1">
    <location>
        <begin position="121"/>
        <end position="164"/>
    </location>
</feature>
<evidence type="ECO:0000256" key="1">
    <source>
        <dbReference type="SAM" id="MobiDB-lite"/>
    </source>
</evidence>
<keyword evidence="2" id="KW-1133">Transmembrane helix</keyword>
<dbReference type="Pfam" id="PF14478">
    <property type="entry name" value="DUF4430"/>
    <property type="match status" value="1"/>
</dbReference>
<organism evidence="4 5">
    <name type="scientific">Eggerthella sinensis</name>
    <dbReference type="NCBI Taxonomy" id="242230"/>
    <lineage>
        <taxon>Bacteria</taxon>
        <taxon>Bacillati</taxon>
        <taxon>Actinomycetota</taxon>
        <taxon>Coriobacteriia</taxon>
        <taxon>Eggerthellales</taxon>
        <taxon>Eggerthellaceae</taxon>
        <taxon>Eggerthella</taxon>
    </lineage>
</organism>
<feature type="region of interest" description="Disordered" evidence="1">
    <location>
        <begin position="74"/>
        <end position="184"/>
    </location>
</feature>
<accession>A0A3N0IZU8</accession>
<dbReference type="Gene3D" id="2.170.130.30">
    <property type="match status" value="1"/>
</dbReference>
<dbReference type="InterPro" id="IPR027954">
    <property type="entry name" value="Transcobalamin-like_C"/>
</dbReference>
<feature type="transmembrane region" description="Helical" evidence="2">
    <location>
        <begin position="48"/>
        <end position="69"/>
    </location>
</feature>
<evidence type="ECO:0000259" key="3">
    <source>
        <dbReference type="Pfam" id="PF14478"/>
    </source>
</evidence>
<proteinExistence type="predicted"/>
<evidence type="ECO:0000313" key="4">
    <source>
        <dbReference type="EMBL" id="RNM42494.1"/>
    </source>
</evidence>
<evidence type="ECO:0000313" key="5">
    <source>
        <dbReference type="Proteomes" id="UP000270112"/>
    </source>
</evidence>
<feature type="compositionally biased region" description="Basic and acidic residues" evidence="1">
    <location>
        <begin position="1"/>
        <end position="17"/>
    </location>
</feature>
<dbReference type="AlphaFoldDB" id="A0A3N0IZU8"/>
<reference evidence="5" key="1">
    <citation type="submission" date="2018-05" db="EMBL/GenBank/DDBJ databases">
        <title>Genome Sequencing of selected type strains of the family Eggerthellaceae.</title>
        <authorList>
            <person name="Danylec N."/>
            <person name="Stoll D.A."/>
            <person name="Doetsch A."/>
            <person name="Huch M."/>
        </authorList>
    </citation>
    <scope>NUCLEOTIDE SEQUENCE [LARGE SCALE GENOMIC DNA]</scope>
    <source>
        <strain evidence="5">DSM 16107</strain>
    </source>
</reference>
<comment type="caution">
    <text evidence="4">The sequence shown here is derived from an EMBL/GenBank/DDBJ whole genome shotgun (WGS) entry which is preliminary data.</text>
</comment>
<dbReference type="RefSeq" id="WP_123269610.1">
    <property type="nucleotide sequence ID" value="NZ_QICC01000011.1"/>
</dbReference>
<keyword evidence="2" id="KW-0812">Transmembrane</keyword>
<feature type="compositionally biased region" description="Basic and acidic residues" evidence="1">
    <location>
        <begin position="96"/>
        <end position="109"/>
    </location>
</feature>
<dbReference type="EMBL" id="QICC01000011">
    <property type="protein sequence ID" value="RNM42494.1"/>
    <property type="molecule type" value="Genomic_DNA"/>
</dbReference>
<feature type="region of interest" description="Disordered" evidence="1">
    <location>
        <begin position="1"/>
        <end position="44"/>
    </location>
</feature>
<name>A0A3N0IZU8_9ACTN</name>
<gene>
    <name evidence="4" type="ORF">DMP09_04445</name>
</gene>
<dbReference type="Proteomes" id="UP000270112">
    <property type="component" value="Unassembled WGS sequence"/>
</dbReference>
<protein>
    <recommendedName>
        <fullName evidence="3">Transcobalamin-like C-terminal domain-containing protein</fullName>
    </recommendedName>
</protein>
<sequence>MTDETKRETPLDDEARRATTAARAEGDAVPPTESEASPRRGLKPRQRIAAAVVGALSVALIAVSAAFLLPSVEQPEASRAAVPEVSASTGALASSDKGDANESEDKGEGEGDAAASDEGDASSADAGASPSSDASSAASSEGGADAAGSSDAGGASPAGSTSAPSPDPDPAPSGGGSGSTAPATVTVSVGVSSSAVGNPVSGGATATFSPGATAYDALMACGLSVNAASSQFGIYVSAIGGLAEKEHGAKSGWMYSVNGTTPGIACSGYVLQDGDNVQWFYVT</sequence>
<evidence type="ECO:0000256" key="2">
    <source>
        <dbReference type="SAM" id="Phobius"/>
    </source>
</evidence>
<feature type="compositionally biased region" description="Acidic residues" evidence="1">
    <location>
        <begin position="110"/>
        <end position="120"/>
    </location>
</feature>